<name>A0A1I5IHX9_9PSEU</name>
<reference evidence="1 2" key="1">
    <citation type="submission" date="2016-10" db="EMBL/GenBank/DDBJ databases">
        <authorList>
            <person name="de Groot N.N."/>
        </authorList>
    </citation>
    <scope>NUCLEOTIDE SEQUENCE [LARGE SCALE GENOMIC DNA]</scope>
    <source>
        <strain evidence="1 2">DSM 44637</strain>
    </source>
</reference>
<evidence type="ECO:0000313" key="1">
    <source>
        <dbReference type="EMBL" id="SFO60155.1"/>
    </source>
</evidence>
<accession>A0A1I5IHX9</accession>
<dbReference type="STRING" id="112413.SAMN05421854_102480"/>
<dbReference type="Proteomes" id="UP000199137">
    <property type="component" value="Unassembled WGS sequence"/>
</dbReference>
<protein>
    <submittedName>
        <fullName evidence="1">Uncharacterized protein</fullName>
    </submittedName>
</protein>
<dbReference type="RefSeq" id="WP_093573059.1">
    <property type="nucleotide sequence ID" value="NZ_FOWC01000002.1"/>
</dbReference>
<proteinExistence type="predicted"/>
<organism evidence="1 2">
    <name type="scientific">Amycolatopsis rubida</name>
    <dbReference type="NCBI Taxonomy" id="112413"/>
    <lineage>
        <taxon>Bacteria</taxon>
        <taxon>Bacillati</taxon>
        <taxon>Actinomycetota</taxon>
        <taxon>Actinomycetes</taxon>
        <taxon>Pseudonocardiales</taxon>
        <taxon>Pseudonocardiaceae</taxon>
        <taxon>Amycolatopsis</taxon>
    </lineage>
</organism>
<gene>
    <name evidence="1" type="ORF">SAMN05421854_102480</name>
</gene>
<dbReference type="AlphaFoldDB" id="A0A1I5IHX9"/>
<sequence length="133" mass="15094">MTDYKIDFPDRSIATDVFMVTTVTPVPRETMLAFVQAHGIDPNDVPVPSTVTVDDGQITFERFVFDDNRKILFEGDEGIRERKTVPLQAPWPPRVDECAEHGHDWHRITPGTPGLPEAFRCTRCPEQEVRDAS</sequence>
<dbReference type="EMBL" id="FOWC01000002">
    <property type="protein sequence ID" value="SFO60155.1"/>
    <property type="molecule type" value="Genomic_DNA"/>
</dbReference>
<evidence type="ECO:0000313" key="2">
    <source>
        <dbReference type="Proteomes" id="UP000199137"/>
    </source>
</evidence>